<dbReference type="WBParaSite" id="PSAMB.scaffold262size60344.g4039.t1">
    <property type="protein sequence ID" value="PSAMB.scaffold262size60344.g4039.t1"/>
    <property type="gene ID" value="PSAMB.scaffold262size60344.g4039"/>
</dbReference>
<comment type="pathway">
    <text evidence="2">Protein modification; protein glycosylation.</text>
</comment>
<evidence type="ECO:0000256" key="11">
    <source>
        <dbReference type="ARBA" id="ARBA00023180"/>
    </source>
</evidence>
<dbReference type="FunFam" id="3.40.50.11660:FF:000002">
    <property type="entry name" value="Alpha-(1,3)-fucosyltransferase"/>
    <property type="match status" value="1"/>
</dbReference>
<keyword evidence="8" id="KW-1133">Transmembrane helix</keyword>
<name>A0A914VW73_9BILA</name>
<dbReference type="InterPro" id="IPR001503">
    <property type="entry name" value="Glyco_trans_10"/>
</dbReference>
<organism evidence="14 15">
    <name type="scientific">Plectus sambesii</name>
    <dbReference type="NCBI Taxonomy" id="2011161"/>
    <lineage>
        <taxon>Eukaryota</taxon>
        <taxon>Metazoa</taxon>
        <taxon>Ecdysozoa</taxon>
        <taxon>Nematoda</taxon>
        <taxon>Chromadorea</taxon>
        <taxon>Plectida</taxon>
        <taxon>Plectina</taxon>
        <taxon>Plectoidea</taxon>
        <taxon>Plectidae</taxon>
        <taxon>Plectus</taxon>
    </lineage>
</organism>
<keyword evidence="6 12" id="KW-0812">Transmembrane</keyword>
<dbReference type="GO" id="GO:0008417">
    <property type="term" value="F:fucosyltransferase activity"/>
    <property type="evidence" value="ECO:0007669"/>
    <property type="project" value="InterPro"/>
</dbReference>
<evidence type="ECO:0000256" key="10">
    <source>
        <dbReference type="ARBA" id="ARBA00023136"/>
    </source>
</evidence>
<keyword evidence="10" id="KW-0472">Membrane</keyword>
<reference evidence="15" key="1">
    <citation type="submission" date="2022-11" db="UniProtKB">
        <authorList>
            <consortium name="WormBaseParasite"/>
        </authorList>
    </citation>
    <scope>IDENTIFICATION</scope>
</reference>
<dbReference type="InterPro" id="IPR055270">
    <property type="entry name" value="Glyco_tran_10_C"/>
</dbReference>
<keyword evidence="4 12" id="KW-0328">Glycosyltransferase</keyword>
<feature type="domain" description="Fucosyltransferase C-terminal" evidence="13">
    <location>
        <begin position="36"/>
        <end position="215"/>
    </location>
</feature>
<dbReference type="Gene3D" id="3.40.50.11660">
    <property type="entry name" value="Glycosyl transferase family 10, C-terminal domain"/>
    <property type="match status" value="1"/>
</dbReference>
<keyword evidence="7" id="KW-0735">Signal-anchor</keyword>
<evidence type="ECO:0000256" key="4">
    <source>
        <dbReference type="ARBA" id="ARBA00022676"/>
    </source>
</evidence>
<dbReference type="PANTHER" id="PTHR48438">
    <property type="entry name" value="ALPHA-(1,3)-FUCOSYLTRANSFERASE C-RELATED"/>
    <property type="match status" value="1"/>
</dbReference>
<evidence type="ECO:0000256" key="7">
    <source>
        <dbReference type="ARBA" id="ARBA00022968"/>
    </source>
</evidence>
<accession>A0A914VW73</accession>
<dbReference type="PANTHER" id="PTHR48438:SF1">
    <property type="entry name" value="ALPHA-(1,3)-FUCOSYLTRANSFERASE C-RELATED"/>
    <property type="match status" value="1"/>
</dbReference>
<keyword evidence="14" id="KW-1185">Reference proteome</keyword>
<evidence type="ECO:0000256" key="2">
    <source>
        <dbReference type="ARBA" id="ARBA00004922"/>
    </source>
</evidence>
<keyword evidence="11" id="KW-0325">Glycoprotein</keyword>
<evidence type="ECO:0000313" key="15">
    <source>
        <dbReference type="WBParaSite" id="PSAMB.scaffold262size60344.g4039.t1"/>
    </source>
</evidence>
<evidence type="ECO:0000256" key="5">
    <source>
        <dbReference type="ARBA" id="ARBA00022679"/>
    </source>
</evidence>
<evidence type="ECO:0000256" key="6">
    <source>
        <dbReference type="ARBA" id="ARBA00022692"/>
    </source>
</evidence>
<protein>
    <recommendedName>
        <fullName evidence="12">Fucosyltransferase</fullName>
        <ecNumber evidence="12">2.4.1.-</ecNumber>
    </recommendedName>
</protein>
<dbReference type="Pfam" id="PF00852">
    <property type="entry name" value="Glyco_transf_10"/>
    <property type="match status" value="1"/>
</dbReference>
<comment type="subcellular location">
    <subcellularLocation>
        <location evidence="1 12">Golgi apparatus</location>
        <location evidence="1 12">Golgi stack membrane</location>
        <topology evidence="1 12">Single-pass type II membrane protein</topology>
    </subcellularLocation>
</comment>
<keyword evidence="9 12" id="KW-0333">Golgi apparatus</keyword>
<evidence type="ECO:0000256" key="1">
    <source>
        <dbReference type="ARBA" id="ARBA00004447"/>
    </source>
</evidence>
<comment type="similarity">
    <text evidence="3 12">Belongs to the glycosyltransferase 10 family.</text>
</comment>
<dbReference type="SUPFAM" id="SSF53756">
    <property type="entry name" value="UDP-Glycosyltransferase/glycogen phosphorylase"/>
    <property type="match status" value="1"/>
</dbReference>
<evidence type="ECO:0000256" key="12">
    <source>
        <dbReference type="RuleBase" id="RU003832"/>
    </source>
</evidence>
<keyword evidence="5 12" id="KW-0808">Transferase</keyword>
<dbReference type="EC" id="2.4.1.-" evidence="12"/>
<evidence type="ECO:0000259" key="13">
    <source>
        <dbReference type="Pfam" id="PF00852"/>
    </source>
</evidence>
<evidence type="ECO:0000256" key="9">
    <source>
        <dbReference type="ARBA" id="ARBA00023034"/>
    </source>
</evidence>
<evidence type="ECO:0000256" key="8">
    <source>
        <dbReference type="ARBA" id="ARBA00022989"/>
    </source>
</evidence>
<dbReference type="Proteomes" id="UP000887566">
    <property type="component" value="Unplaced"/>
</dbReference>
<proteinExistence type="inferred from homology"/>
<dbReference type="AlphaFoldDB" id="A0A914VW73"/>
<sequence length="238" mass="27768">MTYLRDSDVRSDYYGQLLRAEQSSSEQDFVRSTALGKTRMIAWLVSNCNTHSHREKYVAKLKNYVKVDQFGGCAGNAKYSYSCPRNPQIYGDWCSSIPFTSAYRFYIAFENSVCRDYVSEKFYQALDRLMVPIVLRESDYLDIAPKGSYIAADQFRSPKQLAEYLHYLASNPEEYLKYFEWMKRHSVAWEIKPLLENAVCRLCRMLHENKSSTTLEKDMWTDWKKDGACVQGFASQLL</sequence>
<dbReference type="InterPro" id="IPR038577">
    <property type="entry name" value="GT10-like_C_sf"/>
</dbReference>
<dbReference type="GO" id="GO:0032580">
    <property type="term" value="C:Golgi cisterna membrane"/>
    <property type="evidence" value="ECO:0007669"/>
    <property type="project" value="UniProtKB-SubCell"/>
</dbReference>
<evidence type="ECO:0000256" key="3">
    <source>
        <dbReference type="ARBA" id="ARBA00008919"/>
    </source>
</evidence>
<evidence type="ECO:0000313" key="14">
    <source>
        <dbReference type="Proteomes" id="UP000887566"/>
    </source>
</evidence>